<name>A0A921GD34_9ACTN</name>
<dbReference type="AlphaFoldDB" id="A0A921GD34"/>
<comment type="caution">
    <text evidence="1">The sequence shown here is derived from an EMBL/GenBank/DDBJ whole genome shotgun (WGS) entry which is preliminary data.</text>
</comment>
<accession>A0A921GD34</accession>
<dbReference type="RefSeq" id="WP_274958612.1">
    <property type="nucleotide sequence ID" value="NZ_DYWQ01000033.1"/>
</dbReference>
<dbReference type="EMBL" id="DYWQ01000033">
    <property type="protein sequence ID" value="HJF44597.1"/>
    <property type="molecule type" value="Genomic_DNA"/>
</dbReference>
<evidence type="ECO:0000313" key="1">
    <source>
        <dbReference type="EMBL" id="HJF44597.1"/>
    </source>
</evidence>
<reference evidence="1" key="2">
    <citation type="submission" date="2021-09" db="EMBL/GenBank/DDBJ databases">
        <authorList>
            <person name="Gilroy R."/>
        </authorList>
    </citation>
    <scope>NUCLEOTIDE SEQUENCE</scope>
    <source>
        <strain evidence="1">CHK124-7917</strain>
    </source>
</reference>
<dbReference type="Proteomes" id="UP000697330">
    <property type="component" value="Unassembled WGS sequence"/>
</dbReference>
<evidence type="ECO:0000313" key="2">
    <source>
        <dbReference type="Proteomes" id="UP000697330"/>
    </source>
</evidence>
<sequence length="162" mass="17898">MFLVKEDGKLDCMNAIESRYREVANSDLIPDGDKASSDETVEHIRFSDVTEGLLLRCEYYVRAELALAARARDVAILERDAALEGLRAIDECLRGMREAFCAAGMPRELIALVDAMAGIAEVLRCDPDEKESAIARCRHALDELRLLAGEPAEQPDDTASKE</sequence>
<proteinExistence type="predicted"/>
<gene>
    <name evidence="1" type="ORF">K8U72_02270</name>
</gene>
<organism evidence="1 2">
    <name type="scientific">Thermophilibacter provencensis</name>
    <dbReference type="NCBI Taxonomy" id="1852386"/>
    <lineage>
        <taxon>Bacteria</taxon>
        <taxon>Bacillati</taxon>
        <taxon>Actinomycetota</taxon>
        <taxon>Coriobacteriia</taxon>
        <taxon>Coriobacteriales</taxon>
        <taxon>Atopobiaceae</taxon>
        <taxon>Thermophilibacter</taxon>
    </lineage>
</organism>
<protein>
    <submittedName>
        <fullName evidence="1">Uncharacterized protein</fullName>
    </submittedName>
</protein>
<reference evidence="1" key="1">
    <citation type="journal article" date="2021" name="PeerJ">
        <title>Extensive microbial diversity within the chicken gut microbiome revealed by metagenomics and culture.</title>
        <authorList>
            <person name="Gilroy R."/>
            <person name="Ravi A."/>
            <person name="Getino M."/>
            <person name="Pursley I."/>
            <person name="Horton D.L."/>
            <person name="Alikhan N.F."/>
            <person name="Baker D."/>
            <person name="Gharbi K."/>
            <person name="Hall N."/>
            <person name="Watson M."/>
            <person name="Adriaenssens E.M."/>
            <person name="Foster-Nyarko E."/>
            <person name="Jarju S."/>
            <person name="Secka A."/>
            <person name="Antonio M."/>
            <person name="Oren A."/>
            <person name="Chaudhuri R.R."/>
            <person name="La Ragione R."/>
            <person name="Hildebrand F."/>
            <person name="Pallen M.J."/>
        </authorList>
    </citation>
    <scope>NUCLEOTIDE SEQUENCE</scope>
    <source>
        <strain evidence="1">CHK124-7917</strain>
    </source>
</reference>